<accession>A0A1F5HNL7</accession>
<evidence type="ECO:0000256" key="7">
    <source>
        <dbReference type="ARBA" id="ARBA00022833"/>
    </source>
</evidence>
<evidence type="ECO:0000256" key="1">
    <source>
        <dbReference type="ARBA" id="ARBA00004651"/>
    </source>
</evidence>
<dbReference type="InterPro" id="IPR050083">
    <property type="entry name" value="HtpX_protease"/>
</dbReference>
<dbReference type="PANTHER" id="PTHR43221:SF1">
    <property type="entry name" value="PROTEASE HTPX"/>
    <property type="match status" value="1"/>
</dbReference>
<sequence>MLFSFGLVLIVGYLLSLLNVFVLIAFVIIGLVFFRLLQARLIGESIRVHEEQFGDIYRDFKDYATQLGIRRAALYIRQDPTLNASTIGLHTCSVVLNSALVEQLTKEELNFVIAHELGHYKAGHTLISTLLMPVGSNNPYSSLIFGFWNRKAEYTSDRCGLLVTKNIDSAISGLLKLALGSKLFKNFNVEGYVAQIKKAQNSDMNWGELIGSHPLILNRIKQLTVFWKENFRHREM</sequence>
<evidence type="ECO:0000256" key="6">
    <source>
        <dbReference type="ARBA" id="ARBA00022801"/>
    </source>
</evidence>
<keyword evidence="8 12" id="KW-1133">Transmembrane helix</keyword>
<dbReference type="InterPro" id="IPR001915">
    <property type="entry name" value="Peptidase_M48"/>
</dbReference>
<organism evidence="14 15">
    <name type="scientific">Candidatus Curtissbacteria bacterium RIFCSPHIGHO2_12_FULL_41_17</name>
    <dbReference type="NCBI Taxonomy" id="1797722"/>
    <lineage>
        <taxon>Bacteria</taxon>
        <taxon>Candidatus Curtissiibacteriota</taxon>
    </lineage>
</organism>
<protein>
    <recommendedName>
        <fullName evidence="13">Peptidase M48 domain-containing protein</fullName>
    </recommendedName>
</protein>
<dbReference type="GO" id="GO:0005886">
    <property type="term" value="C:plasma membrane"/>
    <property type="evidence" value="ECO:0007669"/>
    <property type="project" value="UniProtKB-SubCell"/>
</dbReference>
<comment type="subcellular location">
    <subcellularLocation>
        <location evidence="1">Cell membrane</location>
        <topology evidence="1">Multi-pass membrane protein</topology>
    </subcellularLocation>
</comment>
<dbReference type="GO" id="GO:0006508">
    <property type="term" value="P:proteolysis"/>
    <property type="evidence" value="ECO:0007669"/>
    <property type="project" value="UniProtKB-KW"/>
</dbReference>
<name>A0A1F5HNL7_9BACT</name>
<proteinExistence type="inferred from homology"/>
<feature type="transmembrane region" description="Helical" evidence="12">
    <location>
        <begin position="6"/>
        <end position="37"/>
    </location>
</feature>
<dbReference type="EMBL" id="MFBL01000006">
    <property type="protein sequence ID" value="OGE05619.1"/>
    <property type="molecule type" value="Genomic_DNA"/>
</dbReference>
<dbReference type="AlphaFoldDB" id="A0A1F5HNL7"/>
<evidence type="ECO:0000313" key="14">
    <source>
        <dbReference type="EMBL" id="OGE05619.1"/>
    </source>
</evidence>
<dbReference type="Proteomes" id="UP000178369">
    <property type="component" value="Unassembled WGS sequence"/>
</dbReference>
<evidence type="ECO:0000256" key="12">
    <source>
        <dbReference type="SAM" id="Phobius"/>
    </source>
</evidence>
<evidence type="ECO:0000256" key="9">
    <source>
        <dbReference type="ARBA" id="ARBA00023049"/>
    </source>
</evidence>
<dbReference type="CDD" id="cd07325">
    <property type="entry name" value="M48_Ste24p_like"/>
    <property type="match status" value="1"/>
</dbReference>
<evidence type="ECO:0000256" key="8">
    <source>
        <dbReference type="ARBA" id="ARBA00022989"/>
    </source>
</evidence>
<dbReference type="PANTHER" id="PTHR43221">
    <property type="entry name" value="PROTEASE HTPX"/>
    <property type="match status" value="1"/>
</dbReference>
<keyword evidence="7 11" id="KW-0862">Zinc</keyword>
<keyword evidence="9 11" id="KW-0482">Metalloprotease</keyword>
<evidence type="ECO:0000256" key="2">
    <source>
        <dbReference type="ARBA" id="ARBA00022475"/>
    </source>
</evidence>
<dbReference type="Gene3D" id="3.30.2010.10">
    <property type="entry name" value="Metalloproteases ('zincins'), catalytic domain"/>
    <property type="match status" value="1"/>
</dbReference>
<evidence type="ECO:0000256" key="5">
    <source>
        <dbReference type="ARBA" id="ARBA00022723"/>
    </source>
</evidence>
<keyword evidence="3 11" id="KW-0645">Protease</keyword>
<feature type="domain" description="Peptidase M48" evidence="13">
    <location>
        <begin position="52"/>
        <end position="224"/>
    </location>
</feature>
<comment type="caution">
    <text evidence="14">The sequence shown here is derived from an EMBL/GenBank/DDBJ whole genome shotgun (WGS) entry which is preliminary data.</text>
</comment>
<keyword evidence="6 11" id="KW-0378">Hydrolase</keyword>
<dbReference type="Pfam" id="PF01435">
    <property type="entry name" value="Peptidase_M48"/>
    <property type="match status" value="1"/>
</dbReference>
<gene>
    <name evidence="14" type="ORF">A3F45_00175</name>
</gene>
<comment type="cofactor">
    <cofactor evidence="11">
        <name>Zn(2+)</name>
        <dbReference type="ChEBI" id="CHEBI:29105"/>
    </cofactor>
    <text evidence="11">Binds 1 zinc ion per subunit.</text>
</comment>
<evidence type="ECO:0000313" key="15">
    <source>
        <dbReference type="Proteomes" id="UP000178369"/>
    </source>
</evidence>
<evidence type="ECO:0000256" key="10">
    <source>
        <dbReference type="ARBA" id="ARBA00023136"/>
    </source>
</evidence>
<evidence type="ECO:0000259" key="13">
    <source>
        <dbReference type="Pfam" id="PF01435"/>
    </source>
</evidence>
<keyword evidence="4 12" id="KW-0812">Transmembrane</keyword>
<keyword evidence="2" id="KW-1003">Cell membrane</keyword>
<dbReference type="GO" id="GO:0046872">
    <property type="term" value="F:metal ion binding"/>
    <property type="evidence" value="ECO:0007669"/>
    <property type="project" value="UniProtKB-KW"/>
</dbReference>
<comment type="similarity">
    <text evidence="11">Belongs to the peptidase M48 family.</text>
</comment>
<keyword evidence="10 12" id="KW-0472">Membrane</keyword>
<evidence type="ECO:0000256" key="11">
    <source>
        <dbReference type="RuleBase" id="RU003983"/>
    </source>
</evidence>
<keyword evidence="5" id="KW-0479">Metal-binding</keyword>
<reference evidence="14 15" key="1">
    <citation type="journal article" date="2016" name="Nat. Commun.">
        <title>Thousands of microbial genomes shed light on interconnected biogeochemical processes in an aquifer system.</title>
        <authorList>
            <person name="Anantharaman K."/>
            <person name="Brown C.T."/>
            <person name="Hug L.A."/>
            <person name="Sharon I."/>
            <person name="Castelle C.J."/>
            <person name="Probst A.J."/>
            <person name="Thomas B.C."/>
            <person name="Singh A."/>
            <person name="Wilkins M.J."/>
            <person name="Karaoz U."/>
            <person name="Brodie E.L."/>
            <person name="Williams K.H."/>
            <person name="Hubbard S.S."/>
            <person name="Banfield J.F."/>
        </authorList>
    </citation>
    <scope>NUCLEOTIDE SEQUENCE [LARGE SCALE GENOMIC DNA]</scope>
</reference>
<dbReference type="GO" id="GO:0004222">
    <property type="term" value="F:metalloendopeptidase activity"/>
    <property type="evidence" value="ECO:0007669"/>
    <property type="project" value="InterPro"/>
</dbReference>
<evidence type="ECO:0000256" key="3">
    <source>
        <dbReference type="ARBA" id="ARBA00022670"/>
    </source>
</evidence>
<evidence type="ECO:0000256" key="4">
    <source>
        <dbReference type="ARBA" id="ARBA00022692"/>
    </source>
</evidence>